<dbReference type="EMBL" id="BTSY01000002">
    <property type="protein sequence ID" value="GMT15778.1"/>
    <property type="molecule type" value="Genomic_DNA"/>
</dbReference>
<accession>A0AAV5VC35</accession>
<comment type="caution">
    <text evidence="2">The sequence shown here is derived from an EMBL/GenBank/DDBJ whole genome shotgun (WGS) entry which is preliminary data.</text>
</comment>
<evidence type="ECO:0000256" key="1">
    <source>
        <dbReference type="SAM" id="MobiDB-lite"/>
    </source>
</evidence>
<dbReference type="Proteomes" id="UP001432322">
    <property type="component" value="Unassembled WGS sequence"/>
</dbReference>
<feature type="region of interest" description="Disordered" evidence="1">
    <location>
        <begin position="1"/>
        <end position="30"/>
    </location>
</feature>
<name>A0AAV5VC35_9BILA</name>
<evidence type="ECO:0000313" key="2">
    <source>
        <dbReference type="EMBL" id="GMT15778.1"/>
    </source>
</evidence>
<feature type="compositionally biased region" description="Basic and acidic residues" evidence="1">
    <location>
        <begin position="127"/>
        <end position="138"/>
    </location>
</feature>
<proteinExistence type="predicted"/>
<gene>
    <name evidence="2" type="ORF">PFISCL1PPCAC_7075</name>
</gene>
<evidence type="ECO:0008006" key="4">
    <source>
        <dbReference type="Google" id="ProtNLM"/>
    </source>
</evidence>
<organism evidence="2 3">
    <name type="scientific">Pristionchus fissidentatus</name>
    <dbReference type="NCBI Taxonomy" id="1538716"/>
    <lineage>
        <taxon>Eukaryota</taxon>
        <taxon>Metazoa</taxon>
        <taxon>Ecdysozoa</taxon>
        <taxon>Nematoda</taxon>
        <taxon>Chromadorea</taxon>
        <taxon>Rhabditida</taxon>
        <taxon>Rhabditina</taxon>
        <taxon>Diplogasteromorpha</taxon>
        <taxon>Diplogasteroidea</taxon>
        <taxon>Neodiplogasteridae</taxon>
        <taxon>Pristionchus</taxon>
    </lineage>
</organism>
<dbReference type="AlphaFoldDB" id="A0AAV5VC35"/>
<evidence type="ECO:0000313" key="3">
    <source>
        <dbReference type="Proteomes" id="UP001432322"/>
    </source>
</evidence>
<feature type="compositionally biased region" description="Low complexity" evidence="1">
    <location>
        <begin position="94"/>
        <end position="105"/>
    </location>
</feature>
<sequence>MSGRSSGGRIESGRGGGMESEEILGAWSPWKSSPMTMGSWGRDLIEMMPLSAKERLSSIGSQVKEADSSIENLPVLVRTNVQFFSRTSPNIPDSISLSSLAGSPSRDSRKMWRWPHMTSMKSSPMMKRCDDPKKRSGT</sequence>
<keyword evidence="3" id="KW-1185">Reference proteome</keyword>
<reference evidence="2" key="1">
    <citation type="submission" date="2023-10" db="EMBL/GenBank/DDBJ databases">
        <title>Genome assembly of Pristionchus species.</title>
        <authorList>
            <person name="Yoshida K."/>
            <person name="Sommer R.J."/>
        </authorList>
    </citation>
    <scope>NUCLEOTIDE SEQUENCE</scope>
    <source>
        <strain evidence="2">RS5133</strain>
    </source>
</reference>
<feature type="region of interest" description="Disordered" evidence="1">
    <location>
        <begin position="94"/>
        <end position="138"/>
    </location>
</feature>
<protein>
    <recommendedName>
        <fullName evidence="4">BLOC-1-related complex subunit 7</fullName>
    </recommendedName>
</protein>